<dbReference type="InterPro" id="IPR044068">
    <property type="entry name" value="CB"/>
</dbReference>
<keyword evidence="4" id="KW-0233">DNA recombination</keyword>
<dbReference type="InterPro" id="IPR004107">
    <property type="entry name" value="Integrase_SAM-like_N"/>
</dbReference>
<dbReference type="Pfam" id="PF14659">
    <property type="entry name" value="Phage_int_SAM_3"/>
    <property type="match status" value="1"/>
</dbReference>
<dbReference type="InterPro" id="IPR010998">
    <property type="entry name" value="Integrase_recombinase_N"/>
</dbReference>
<evidence type="ECO:0000259" key="7">
    <source>
        <dbReference type="PROSITE" id="PS51900"/>
    </source>
</evidence>
<dbReference type="CDD" id="cd00796">
    <property type="entry name" value="INT_Rci_Hp1_C"/>
    <property type="match status" value="1"/>
</dbReference>
<keyword evidence="2" id="KW-0229">DNA integration</keyword>
<dbReference type="GO" id="GO:0006310">
    <property type="term" value="P:DNA recombination"/>
    <property type="evidence" value="ECO:0007669"/>
    <property type="project" value="UniProtKB-KW"/>
</dbReference>
<dbReference type="Gene3D" id="1.10.150.130">
    <property type="match status" value="1"/>
</dbReference>
<comment type="caution">
    <text evidence="8">The sequence shown here is derived from an EMBL/GenBank/DDBJ whole genome shotgun (WGS) entry which is preliminary data.</text>
</comment>
<dbReference type="GO" id="GO:0015074">
    <property type="term" value="P:DNA integration"/>
    <property type="evidence" value="ECO:0007669"/>
    <property type="project" value="UniProtKB-KW"/>
</dbReference>
<evidence type="ECO:0000256" key="1">
    <source>
        <dbReference type="ARBA" id="ARBA00008857"/>
    </source>
</evidence>
<dbReference type="PROSITE" id="PS51898">
    <property type="entry name" value="TYR_RECOMBINASE"/>
    <property type="match status" value="1"/>
</dbReference>
<dbReference type="AlphaFoldDB" id="A0A7W9AZN4"/>
<dbReference type="PROSITE" id="PS51900">
    <property type="entry name" value="CB"/>
    <property type="match status" value="1"/>
</dbReference>
<dbReference type="Gene3D" id="1.10.443.10">
    <property type="entry name" value="Intergrase catalytic core"/>
    <property type="match status" value="1"/>
</dbReference>
<evidence type="ECO:0000313" key="9">
    <source>
        <dbReference type="Proteomes" id="UP000555546"/>
    </source>
</evidence>
<dbReference type="InterPro" id="IPR002104">
    <property type="entry name" value="Integrase_catalytic"/>
</dbReference>
<organism evidence="8 9">
    <name type="scientific">Brucella daejeonensis</name>
    <dbReference type="NCBI Taxonomy" id="659015"/>
    <lineage>
        <taxon>Bacteria</taxon>
        <taxon>Pseudomonadati</taxon>
        <taxon>Pseudomonadota</taxon>
        <taxon>Alphaproteobacteria</taxon>
        <taxon>Hyphomicrobiales</taxon>
        <taxon>Brucellaceae</taxon>
        <taxon>Brucella/Ochrobactrum group</taxon>
        <taxon>Brucella</taxon>
    </lineage>
</organism>
<evidence type="ECO:0000259" key="6">
    <source>
        <dbReference type="PROSITE" id="PS51898"/>
    </source>
</evidence>
<gene>
    <name evidence="8" type="ORF">FHS76_003445</name>
</gene>
<proteinExistence type="inferred from homology"/>
<sequence length="401" mass="43598">MAQSKKRIGIRDIAALPVNSVVWDSTVTGFGARRQRGESVSYILFFRTKDGRQHKITIGRHGAPWTPDTARAEAQRLLGEVVVKGKSPTAARLSVQTVAELCDQYLKDAGSTMRRPKKASTLATDAGRIERHIKPLLGRKSVAQVTRQDIEDFMNDVAKGKTAKIEKTKKPRGKSVVRGGTGTASRTVGLLGGIFTYAVRLGLRPDNPVHGVMRPADARKMRRLNDEEYKELGKALAREDMCPPALAAIRFLALTGWRRSEASLLRWEEVNLERRTATLGDTKTGFSIRPLSKAACDALGPAKSSGLVFIPARGETLALQTHWEKLKLPAGITLHTLRHSFASLAADLGYSEPTIGALLGHKSTTITARYVHFADAVLVAAADAVADETSRRLSPFGAGHI</sequence>
<dbReference type="InterPro" id="IPR011010">
    <property type="entry name" value="DNA_brk_join_enz"/>
</dbReference>
<evidence type="ECO:0000256" key="4">
    <source>
        <dbReference type="ARBA" id="ARBA00023172"/>
    </source>
</evidence>
<evidence type="ECO:0000313" key="8">
    <source>
        <dbReference type="EMBL" id="MBB5703541.1"/>
    </source>
</evidence>
<dbReference type="PANTHER" id="PTHR30629">
    <property type="entry name" value="PROPHAGE INTEGRASE"/>
    <property type="match status" value="1"/>
</dbReference>
<dbReference type="InterPro" id="IPR013762">
    <property type="entry name" value="Integrase-like_cat_sf"/>
</dbReference>
<dbReference type="EMBL" id="JACIJG010000014">
    <property type="protein sequence ID" value="MBB5703541.1"/>
    <property type="molecule type" value="Genomic_DNA"/>
</dbReference>
<comment type="similarity">
    <text evidence="1">Belongs to the 'phage' integrase family.</text>
</comment>
<dbReference type="SUPFAM" id="SSF56349">
    <property type="entry name" value="DNA breaking-rejoining enzymes"/>
    <property type="match status" value="1"/>
</dbReference>
<dbReference type="Proteomes" id="UP000555546">
    <property type="component" value="Unassembled WGS sequence"/>
</dbReference>
<reference evidence="8 9" key="1">
    <citation type="submission" date="2020-08" db="EMBL/GenBank/DDBJ databases">
        <title>Genomic Encyclopedia of Type Strains, Phase IV (KMG-IV): sequencing the most valuable type-strain genomes for metagenomic binning, comparative biology and taxonomic classification.</title>
        <authorList>
            <person name="Goeker M."/>
        </authorList>
    </citation>
    <scope>NUCLEOTIDE SEQUENCE [LARGE SCALE GENOMIC DNA]</scope>
    <source>
        <strain evidence="8 9">DSM 26944</strain>
    </source>
</reference>
<evidence type="ECO:0000256" key="3">
    <source>
        <dbReference type="ARBA" id="ARBA00023125"/>
    </source>
</evidence>
<keyword evidence="9" id="KW-1185">Reference proteome</keyword>
<feature type="domain" description="Core-binding (CB)" evidence="7">
    <location>
        <begin position="96"/>
        <end position="199"/>
    </location>
</feature>
<evidence type="ECO:0000256" key="5">
    <source>
        <dbReference type="PROSITE-ProRule" id="PRU01248"/>
    </source>
</evidence>
<accession>A0A7W9AZN4</accession>
<dbReference type="RefSeq" id="WP_183655404.1">
    <property type="nucleotide sequence ID" value="NZ_JACIJG010000014.1"/>
</dbReference>
<dbReference type="InterPro" id="IPR050808">
    <property type="entry name" value="Phage_Integrase"/>
</dbReference>
<keyword evidence="3 5" id="KW-0238">DNA-binding</keyword>
<evidence type="ECO:0000256" key="2">
    <source>
        <dbReference type="ARBA" id="ARBA00022908"/>
    </source>
</evidence>
<dbReference type="Pfam" id="PF00589">
    <property type="entry name" value="Phage_integrase"/>
    <property type="match status" value="1"/>
</dbReference>
<dbReference type="GO" id="GO:0003677">
    <property type="term" value="F:DNA binding"/>
    <property type="evidence" value="ECO:0007669"/>
    <property type="project" value="UniProtKB-UniRule"/>
</dbReference>
<name>A0A7W9AZN4_9HYPH</name>
<dbReference type="PANTHER" id="PTHR30629:SF2">
    <property type="entry name" value="PROPHAGE INTEGRASE INTS-RELATED"/>
    <property type="match status" value="1"/>
</dbReference>
<protein>
    <submittedName>
        <fullName evidence="8">Integrase</fullName>
    </submittedName>
</protein>
<feature type="domain" description="Tyr recombinase" evidence="6">
    <location>
        <begin position="219"/>
        <end position="383"/>
    </location>
</feature>